<feature type="non-terminal residue" evidence="1">
    <location>
        <position position="1"/>
    </location>
</feature>
<gene>
    <name evidence="1" type="ORF">CGW93_03030</name>
</gene>
<dbReference type="Proteomes" id="UP000216312">
    <property type="component" value="Unassembled WGS sequence"/>
</dbReference>
<name>A0A257LTH2_UNCW3</name>
<dbReference type="EMBL" id="NMUJ01000033">
    <property type="protein sequence ID" value="OYV02953.1"/>
    <property type="molecule type" value="Genomic_DNA"/>
</dbReference>
<evidence type="ECO:0000313" key="1">
    <source>
        <dbReference type="EMBL" id="OYV02953.1"/>
    </source>
</evidence>
<sequence>EDIYTYMRHYIYIYDMKTGTLKELVSLPWDETILSYWVSPEIDQVIYSTIEIPSGRFAPLPRSPRFFFSRRSFDEAIHTLRVKINTPITYCKLMDRDSLYVFWWHSNELPIEIYRLNDGRLIVGTATLEFNYTRKDSRLSVLELTAIPGRIYLVEECDSSAVITTGSLLRPIYDSLIYYITVTNDTQLFTINPFTREKELVQPHLHVPPYSQYKYDYGWWVVADTELFFDIMPAEEMILYVPCIIPVRYVDSLILSYFDSLQDMVFYNPHNGQKTHLTISYKPIIYAISPDCRRIAFFQNTLKPDGYAIEIYVYDWSYKIDRILDKIR</sequence>
<organism evidence="1 2">
    <name type="scientific">candidate division WOR-3 bacterium 4484_18</name>
    <dbReference type="NCBI Taxonomy" id="2020626"/>
    <lineage>
        <taxon>Bacteria</taxon>
        <taxon>Bacteria division WOR-3</taxon>
    </lineage>
</organism>
<proteinExistence type="predicted"/>
<protein>
    <submittedName>
        <fullName evidence="1">Uncharacterized protein</fullName>
    </submittedName>
</protein>
<evidence type="ECO:0000313" key="2">
    <source>
        <dbReference type="Proteomes" id="UP000216312"/>
    </source>
</evidence>
<accession>A0A257LTH2</accession>
<dbReference type="SUPFAM" id="SSF82171">
    <property type="entry name" value="DPP6 N-terminal domain-like"/>
    <property type="match status" value="1"/>
</dbReference>
<comment type="caution">
    <text evidence="1">The sequence shown here is derived from an EMBL/GenBank/DDBJ whole genome shotgun (WGS) entry which is preliminary data.</text>
</comment>
<reference evidence="2" key="1">
    <citation type="submission" date="2017-07" db="EMBL/GenBank/DDBJ databases">
        <title>Novel pathways for hydrocarbon cycling and metabolic interdependencies in hydrothermal sediment communities.</title>
        <authorList>
            <person name="Dombrowski N."/>
            <person name="Seitz K."/>
            <person name="Teske A."/>
            <person name="Baker B."/>
        </authorList>
    </citation>
    <scope>NUCLEOTIDE SEQUENCE [LARGE SCALE GENOMIC DNA]</scope>
</reference>
<dbReference type="AlphaFoldDB" id="A0A257LTH2"/>